<dbReference type="InterPro" id="IPR000594">
    <property type="entry name" value="ThiF_NAD_FAD-bd"/>
</dbReference>
<dbReference type="GO" id="GO:0008641">
    <property type="term" value="F:ubiquitin-like modifier activating enzyme activity"/>
    <property type="evidence" value="ECO:0007669"/>
    <property type="project" value="InterPro"/>
</dbReference>
<dbReference type="FunFam" id="3.40.50.720:FF:000080">
    <property type="entry name" value="Thiazole biosynthesis adenylyltransferase ThiF"/>
    <property type="match status" value="1"/>
</dbReference>
<evidence type="ECO:0000313" key="4">
    <source>
        <dbReference type="Proteomes" id="UP000242310"/>
    </source>
</evidence>
<proteinExistence type="inferred from homology"/>
<feature type="domain" description="THIF-type NAD/FAD binding fold" evidence="2">
    <location>
        <begin position="9"/>
        <end position="245"/>
    </location>
</feature>
<dbReference type="RefSeq" id="WP_106589775.1">
    <property type="nucleotide sequence ID" value="NZ_PYAV01000016.1"/>
</dbReference>
<protein>
    <submittedName>
        <fullName evidence="3">Adenylyltransferase/sulfurtransferase</fullName>
    </submittedName>
</protein>
<dbReference type="Proteomes" id="UP000242310">
    <property type="component" value="Unassembled WGS sequence"/>
</dbReference>
<keyword evidence="4" id="KW-1185">Reference proteome</keyword>
<dbReference type="GO" id="GO:0016779">
    <property type="term" value="F:nucleotidyltransferase activity"/>
    <property type="evidence" value="ECO:0007669"/>
    <property type="project" value="UniProtKB-KW"/>
</dbReference>
<dbReference type="GO" id="GO:0004792">
    <property type="term" value="F:thiosulfate-cyanide sulfurtransferase activity"/>
    <property type="evidence" value="ECO:0007669"/>
    <property type="project" value="TreeGrafter"/>
</dbReference>
<dbReference type="OrthoDB" id="9804286at2"/>
<evidence type="ECO:0000259" key="2">
    <source>
        <dbReference type="Pfam" id="PF00899"/>
    </source>
</evidence>
<dbReference type="SUPFAM" id="SSF69572">
    <property type="entry name" value="Activating enzymes of the ubiquitin-like proteins"/>
    <property type="match status" value="1"/>
</dbReference>
<dbReference type="Gene3D" id="3.40.50.720">
    <property type="entry name" value="NAD(P)-binding Rossmann-like Domain"/>
    <property type="match status" value="1"/>
</dbReference>
<keyword evidence="3" id="KW-0808">Transferase</keyword>
<sequence length="341" mass="37239">MQEWMEERFSRQTRFAPIGVNGQLNLWESQAVIIGAGALGTVAANHLVRGGVGTVTIVDRDFVEPSNLQRQLLFDERDAEEMKPKAAAAEEKLKAINSRAEIRGIISDVNAGNVEDFILGADVVIDGTDNFQTRFLVNDACFKHSIPFLYGGAVSSRGMMAPFVPGETLCFRCLLGGGQDTSGETCDTVGVLAPLVDMTASLQAVEAMKLLSGAGQALRRSLVQYDIWSFSFREFPFPQPRPDCPTCATLEYPDLNRSLQSETAALCGRDSVQVQAAEAFDLETWAEKLERAAEVKKTPFLLRADIETGERLVVFPDGRVIVQGTEDPARAKSLVSRYIGV</sequence>
<evidence type="ECO:0000313" key="3">
    <source>
        <dbReference type="EMBL" id="PSL42319.1"/>
    </source>
</evidence>
<dbReference type="GO" id="GO:0005829">
    <property type="term" value="C:cytosol"/>
    <property type="evidence" value="ECO:0007669"/>
    <property type="project" value="TreeGrafter"/>
</dbReference>
<keyword evidence="3" id="KW-0548">Nucleotidyltransferase</keyword>
<dbReference type="PANTHER" id="PTHR10953">
    <property type="entry name" value="UBIQUITIN-ACTIVATING ENZYME E1"/>
    <property type="match status" value="1"/>
</dbReference>
<dbReference type="AlphaFoldDB" id="A0A2P8H802"/>
<reference evidence="3 4" key="1">
    <citation type="submission" date="2018-03" db="EMBL/GenBank/DDBJ databases">
        <title>Genomic Encyclopedia of Type Strains, Phase III (KMG-III): the genomes of soil and plant-associated and newly described type strains.</title>
        <authorList>
            <person name="Whitman W."/>
        </authorList>
    </citation>
    <scope>NUCLEOTIDE SEQUENCE [LARGE SCALE GENOMIC DNA]</scope>
    <source>
        <strain evidence="3 4">CGMCC 1.07653</strain>
    </source>
</reference>
<dbReference type="EMBL" id="PYAV01000016">
    <property type="protein sequence ID" value="PSL42319.1"/>
    <property type="molecule type" value="Genomic_DNA"/>
</dbReference>
<name>A0A2P8H802_9BACI</name>
<comment type="caution">
    <text evidence="3">The sequence shown here is derived from an EMBL/GenBank/DDBJ whole genome shotgun (WGS) entry which is preliminary data.</text>
</comment>
<organism evidence="3 4">
    <name type="scientific">Salsuginibacillus halophilus</name>
    <dbReference type="NCBI Taxonomy" id="517424"/>
    <lineage>
        <taxon>Bacteria</taxon>
        <taxon>Bacillati</taxon>
        <taxon>Bacillota</taxon>
        <taxon>Bacilli</taxon>
        <taxon>Bacillales</taxon>
        <taxon>Bacillaceae</taxon>
        <taxon>Salsuginibacillus</taxon>
    </lineage>
</organism>
<gene>
    <name evidence="3" type="ORF">B0H94_11622</name>
</gene>
<dbReference type="CDD" id="cd00757">
    <property type="entry name" value="ThiF_MoeB_HesA_family"/>
    <property type="match status" value="1"/>
</dbReference>
<dbReference type="InterPro" id="IPR045886">
    <property type="entry name" value="ThiF/MoeB/HesA"/>
</dbReference>
<dbReference type="InterPro" id="IPR035985">
    <property type="entry name" value="Ubiquitin-activating_enz"/>
</dbReference>
<dbReference type="PANTHER" id="PTHR10953:SF102">
    <property type="entry name" value="ADENYLYLTRANSFERASE AND SULFURTRANSFERASE MOCS3"/>
    <property type="match status" value="1"/>
</dbReference>
<comment type="similarity">
    <text evidence="1">Belongs to the HesA/MoeB/ThiF family.</text>
</comment>
<accession>A0A2P8H802</accession>
<evidence type="ECO:0000256" key="1">
    <source>
        <dbReference type="ARBA" id="ARBA00009919"/>
    </source>
</evidence>
<dbReference type="GO" id="GO:0008146">
    <property type="term" value="F:sulfotransferase activity"/>
    <property type="evidence" value="ECO:0007669"/>
    <property type="project" value="TreeGrafter"/>
</dbReference>
<dbReference type="Pfam" id="PF00899">
    <property type="entry name" value="ThiF"/>
    <property type="match status" value="1"/>
</dbReference>